<dbReference type="PANTHER" id="PTHR43138:SF1">
    <property type="entry name" value="N-ACETYLTRANSFERASE ACA1"/>
    <property type="match status" value="1"/>
</dbReference>
<sequence>MSAYGAIRTSNRPTEPLATTIWYRPARKADLAQPSPSINYVTIHHLTLKAALEYSDLVPYLHASFAEELERGMTYPQEILQGETYTQLAFEGYFFAADVLVAIIGHDNAFAEGKQDGNEVRTTLDEARNGRSWEECIAGFYYVKPNYPGRSSHICNAGFLIPSAQRSRGFGAVLARSYLHYGPRLGYEASVFNLVYVNNVASVRLWEALNFTKAGLIPRAGRLRKADGSGEEYVDAWVFYKRFGDDSVEKEKQKTS</sequence>
<proteinExistence type="predicted"/>
<dbReference type="SUPFAM" id="SSF55729">
    <property type="entry name" value="Acyl-CoA N-acyltransferases (Nat)"/>
    <property type="match status" value="1"/>
</dbReference>
<dbReference type="EMBL" id="JANAWD010000166">
    <property type="protein sequence ID" value="KAJ3485068.1"/>
    <property type="molecule type" value="Genomic_DNA"/>
</dbReference>
<comment type="caution">
    <text evidence="2">The sequence shown here is derived from an EMBL/GenBank/DDBJ whole genome shotgun (WGS) entry which is preliminary data.</text>
</comment>
<evidence type="ECO:0000313" key="2">
    <source>
        <dbReference type="EMBL" id="KAJ3485068.1"/>
    </source>
</evidence>
<gene>
    <name evidence="2" type="ORF">NLI96_g5215</name>
</gene>
<protein>
    <recommendedName>
        <fullName evidence="1">N-acetyltransferase domain-containing protein</fullName>
    </recommendedName>
</protein>
<dbReference type="PANTHER" id="PTHR43138">
    <property type="entry name" value="ACETYLTRANSFERASE, GNAT FAMILY"/>
    <property type="match status" value="1"/>
</dbReference>
<organism evidence="2 3">
    <name type="scientific">Meripilus lineatus</name>
    <dbReference type="NCBI Taxonomy" id="2056292"/>
    <lineage>
        <taxon>Eukaryota</taxon>
        <taxon>Fungi</taxon>
        <taxon>Dikarya</taxon>
        <taxon>Basidiomycota</taxon>
        <taxon>Agaricomycotina</taxon>
        <taxon>Agaricomycetes</taxon>
        <taxon>Polyporales</taxon>
        <taxon>Meripilaceae</taxon>
        <taxon>Meripilus</taxon>
    </lineage>
</organism>
<dbReference type="Proteomes" id="UP001212997">
    <property type="component" value="Unassembled WGS sequence"/>
</dbReference>
<dbReference type="GO" id="GO:0016747">
    <property type="term" value="F:acyltransferase activity, transferring groups other than amino-acyl groups"/>
    <property type="evidence" value="ECO:0007669"/>
    <property type="project" value="InterPro"/>
</dbReference>
<name>A0AAD5V3E8_9APHY</name>
<keyword evidence="3" id="KW-1185">Reference proteome</keyword>
<reference evidence="2" key="1">
    <citation type="submission" date="2022-07" db="EMBL/GenBank/DDBJ databases">
        <title>Genome Sequence of Physisporinus lineatus.</title>
        <authorList>
            <person name="Buettner E."/>
        </authorList>
    </citation>
    <scope>NUCLEOTIDE SEQUENCE</scope>
    <source>
        <strain evidence="2">VT162</strain>
    </source>
</reference>
<accession>A0AAD5V3E8</accession>
<evidence type="ECO:0000313" key="3">
    <source>
        <dbReference type="Proteomes" id="UP001212997"/>
    </source>
</evidence>
<evidence type="ECO:0000259" key="1">
    <source>
        <dbReference type="Pfam" id="PF00583"/>
    </source>
</evidence>
<dbReference type="GO" id="GO:0005634">
    <property type="term" value="C:nucleus"/>
    <property type="evidence" value="ECO:0007669"/>
    <property type="project" value="TreeGrafter"/>
</dbReference>
<dbReference type="Pfam" id="PF00583">
    <property type="entry name" value="Acetyltransf_1"/>
    <property type="match status" value="1"/>
</dbReference>
<dbReference type="InterPro" id="IPR052742">
    <property type="entry name" value="Mito_N-acetyltransferase"/>
</dbReference>
<dbReference type="Gene3D" id="3.40.630.30">
    <property type="match status" value="1"/>
</dbReference>
<feature type="domain" description="N-acetyltransferase" evidence="1">
    <location>
        <begin position="133"/>
        <end position="211"/>
    </location>
</feature>
<dbReference type="InterPro" id="IPR016181">
    <property type="entry name" value="Acyl_CoA_acyltransferase"/>
</dbReference>
<dbReference type="InterPro" id="IPR000182">
    <property type="entry name" value="GNAT_dom"/>
</dbReference>
<dbReference type="AlphaFoldDB" id="A0AAD5V3E8"/>